<dbReference type="GO" id="GO:0009306">
    <property type="term" value="P:protein secretion"/>
    <property type="evidence" value="ECO:0007669"/>
    <property type="project" value="InterPro"/>
</dbReference>
<dbReference type="InterPro" id="IPR007452">
    <property type="entry name" value="TamB_C"/>
</dbReference>
<evidence type="ECO:0000259" key="5">
    <source>
        <dbReference type="Pfam" id="PF04357"/>
    </source>
</evidence>
<evidence type="ECO:0000256" key="1">
    <source>
        <dbReference type="ARBA" id="ARBA00004167"/>
    </source>
</evidence>
<organism evidence="6 7">
    <name type="scientific">Segatella salivae</name>
    <dbReference type="NCBI Taxonomy" id="228604"/>
    <lineage>
        <taxon>Bacteria</taxon>
        <taxon>Pseudomonadati</taxon>
        <taxon>Bacteroidota</taxon>
        <taxon>Bacteroidia</taxon>
        <taxon>Bacteroidales</taxon>
        <taxon>Prevotellaceae</taxon>
        <taxon>Segatella</taxon>
    </lineage>
</organism>
<reference evidence="6" key="1">
    <citation type="submission" date="2021-07" db="EMBL/GenBank/DDBJ databases">
        <title>Genomic diversity and antimicrobial resistance of Prevotella spp. isolated from chronic lung disease airways.</title>
        <authorList>
            <person name="Webb K.A."/>
            <person name="Olagoke O.S."/>
            <person name="Baird T."/>
            <person name="Neill J."/>
            <person name="Pham A."/>
            <person name="Wells T.J."/>
            <person name="Ramsay K.A."/>
            <person name="Bell S.C."/>
            <person name="Sarovich D.S."/>
            <person name="Price E.P."/>
        </authorList>
    </citation>
    <scope>NUCLEOTIDE SEQUENCE</scope>
    <source>
        <strain evidence="6">SCHI0047.S.3</strain>
    </source>
</reference>
<dbReference type="GO" id="GO:0005886">
    <property type="term" value="C:plasma membrane"/>
    <property type="evidence" value="ECO:0007669"/>
    <property type="project" value="InterPro"/>
</dbReference>
<proteinExistence type="predicted"/>
<dbReference type="Proteomes" id="UP001196873">
    <property type="component" value="Unassembled WGS sequence"/>
</dbReference>
<dbReference type="PANTHER" id="PTHR30441">
    <property type="entry name" value="DUF748 DOMAIN-CONTAINING PROTEIN"/>
    <property type="match status" value="1"/>
</dbReference>
<keyword evidence="4" id="KW-0472">Membrane</keyword>
<keyword evidence="2" id="KW-0812">Transmembrane</keyword>
<sequence length="1476" mass="163129">MVNALIWTLTGLYFALIILLHIPAIKSCIGTEVSHVLVEKIGTKVNIGSINLGFLNRVIIDDILIYDQNGQKLLTSSRASVKIDLIPLLEGRVSISSAQLFGATIKAYKLTAESKPNYQFILDSLASKESTQKNELNFRIGSLIIRNGQLKYDQKDIKAAPNKLDLKHLNISDISAHIILNELTNDSLNLAIKKLSFKDACGLNLVSLSLKLEANRQQAHLRNFNLQLPETKLYIKDGIASYSFESDKLQLPSLQYSLALEPSVIRPADLSFIIPELRNFKNKIDLSLAVSGTSTSTRITNLQVSGRSIYLSANGSISNWQSKARWIADINSLTMQADGIKFISENLGHRMNIPIEITRLGNIKFKGSIGGYGKDIALKGALYTDNGAAKLTVGLHKNSFNGRIETSGINLGKIIDNAQLGIIAAKLDASGKAEIGNLKIKANGKIDRLDYNQYSYHNININGVIQKQNKQMSFNGKLNINDPNGKLQLNGDFSNIGRYPKMNLTASIVKFNPHALKLTSKYPSTTFSLDVKANISGRNLNTTNGIIVLNNFKMLSPNNNYELKELKLEAGQEDHKHVVTMQSDFAQIQLVGHYSYATLPNSIANIIASKLPTLPGLPHMKPTKDNEFVLQGEINKSDWLQKLFGVSLDLEQPAKLSVSVNDHQRQMNLKAILPSFTYDGNHFEQGFINLSSPSDTLKANIRAHKISENGKGIYWDIQAKAADNKLNSVLTWNNLNGKKIYGSLDTETNFFKKEGHDAAHINVHSSKIFIDGTTWIVQPSDIIYQAKDLTIDHFAITHGDEHIIIGGRATPYLKDSVTTELKNVDIAYILNLVNFHSVEFSGKATGKANIAAAFGKLSASAKLEVNDFRFEEGRMGTLFADAKWNEKEGQIDIDALAKDTTSNLLTNILTPIETKITGYISPKKDYIELNIGANGTRVEFLKTFCSSFIDRADVFANGNIQVAGPLSNINLTGDVTANGSLHLSALNTTYTLKDVHIHAIPNEIHLVNDTVNDRDGHLGIVNGVLYHQHLTKMSYDIHIAANNLLAYDTHSFGDNTFYGTAYATGKCDIRGKSGEVTIDVNATANEGSQMVYNAASPTAITKQEFIHWNDRDSLIMRALHPKEQRQEAPEADIPSDMHINFLVNVTPDATLKLIMDPSSGDYIALNGSGGLRATYYNKGNFDLYGNYLIDHGIYKLTIQNAIKKDFQFIPGGTISFGGDPYAAALKLKAQYTVQGVSLSDLNLGRSFSNNNIRVNCLMDITGTPASPKIDFGLDLPTVNNDAKQMILSLINSEEEMNQQVIYLLAIGRFYMQGNNNAAAETGQSQTSLAMQSLLSGTVSQQINNVLSNVVNNSNWNFGANISTGDEGWNNAEYEGILSGRLLNNRLLFNGQFGYRDNANATTSFIGDFDLRYLLFPNGNFAIRMYNQTNDRYFTHNSLNTQGIGLILKKDFNNLKDLFRRERNKIIINETNNHKQP</sequence>
<comment type="subcellular location">
    <subcellularLocation>
        <location evidence="1">Membrane</location>
        <topology evidence="1">Single-pass membrane protein</topology>
    </subcellularLocation>
</comment>
<gene>
    <name evidence="6" type="ORF">KZY68_00310</name>
</gene>
<evidence type="ECO:0000256" key="2">
    <source>
        <dbReference type="ARBA" id="ARBA00022692"/>
    </source>
</evidence>
<evidence type="ECO:0000313" key="7">
    <source>
        <dbReference type="Proteomes" id="UP001196873"/>
    </source>
</evidence>
<dbReference type="Pfam" id="PF04357">
    <property type="entry name" value="TamB"/>
    <property type="match status" value="1"/>
</dbReference>
<evidence type="ECO:0000256" key="4">
    <source>
        <dbReference type="ARBA" id="ARBA00023136"/>
    </source>
</evidence>
<comment type="caution">
    <text evidence="6">The sequence shown here is derived from an EMBL/GenBank/DDBJ whole genome shotgun (WGS) entry which is preliminary data.</text>
</comment>
<dbReference type="InterPro" id="IPR052894">
    <property type="entry name" value="AsmA-related"/>
</dbReference>
<keyword evidence="3" id="KW-1133">Transmembrane helix</keyword>
<evidence type="ECO:0000313" key="6">
    <source>
        <dbReference type="EMBL" id="MBW4864490.1"/>
    </source>
</evidence>
<protein>
    <submittedName>
        <fullName evidence="6">Translocation/assembly module TamB domain-containing protein</fullName>
    </submittedName>
</protein>
<evidence type="ECO:0000256" key="3">
    <source>
        <dbReference type="ARBA" id="ARBA00022989"/>
    </source>
</evidence>
<dbReference type="EMBL" id="JAHXRF010000001">
    <property type="protein sequence ID" value="MBW4864490.1"/>
    <property type="molecule type" value="Genomic_DNA"/>
</dbReference>
<dbReference type="GO" id="GO:0090313">
    <property type="term" value="P:regulation of protein targeting to membrane"/>
    <property type="evidence" value="ECO:0007669"/>
    <property type="project" value="TreeGrafter"/>
</dbReference>
<accession>A0AAW4NIJ5</accession>
<dbReference type="PANTHER" id="PTHR30441:SF4">
    <property type="entry name" value="PROTEIN ASMA"/>
    <property type="match status" value="1"/>
</dbReference>
<name>A0AAW4NIJ5_9BACT</name>
<feature type="domain" description="Translocation and assembly module TamB C-terminal" evidence="5">
    <location>
        <begin position="1013"/>
        <end position="1451"/>
    </location>
</feature>